<sequence length="153" mass="16849">MFTVPEAVLIISISAMLIAQVSKFFIDGLINRKLNESILISTGGMPSSHSALVTALFVSIGMFDYHNQGTLSIGFAISFVIALVVIHDSMGIRLEASKHAMELNIIKYRLNMIENIDIEEKKLKEKLGHKPKEVLVGILLGAFIGVIGFFIFK</sequence>
<keyword evidence="1" id="KW-1133">Transmembrane helix</keyword>
<feature type="transmembrane region" description="Helical" evidence="1">
    <location>
        <begin position="6"/>
        <end position="26"/>
    </location>
</feature>
<dbReference type="Proteomes" id="UP000315938">
    <property type="component" value="Unassembled WGS sequence"/>
</dbReference>
<dbReference type="OMA" id="QPIEVFF"/>
<dbReference type="AlphaFoldDB" id="A0A553IGJ2"/>
<accession>A0A553IGJ2</accession>
<keyword evidence="1" id="KW-0812">Transmembrane</keyword>
<keyword evidence="1" id="KW-0472">Membrane</keyword>
<dbReference type="PANTHER" id="PTHR31446">
    <property type="entry name" value="ACID PHOSPHATASE/VANADIUM-DEPENDENT HALOPEROXIDASE-RELATED PROTEIN"/>
    <property type="match status" value="1"/>
</dbReference>
<proteinExistence type="predicted"/>
<feature type="transmembrane region" description="Helical" evidence="1">
    <location>
        <begin position="134"/>
        <end position="152"/>
    </location>
</feature>
<gene>
    <name evidence="2" type="ORF">FNV44_06360</name>
</gene>
<dbReference type="RefSeq" id="WP_012243285.1">
    <property type="nucleotide sequence ID" value="NZ_CP103951.1"/>
</dbReference>
<evidence type="ECO:0000256" key="1">
    <source>
        <dbReference type="SAM" id="Phobius"/>
    </source>
</evidence>
<name>A0A553IGJ2_ACHLA</name>
<dbReference type="EMBL" id="VKID01000002">
    <property type="protein sequence ID" value="TRX99320.1"/>
    <property type="molecule type" value="Genomic_DNA"/>
</dbReference>
<dbReference type="Pfam" id="PF02681">
    <property type="entry name" value="DUF212"/>
    <property type="match status" value="1"/>
</dbReference>
<protein>
    <submittedName>
        <fullName evidence="2">Divergent PAP2 family protein</fullName>
    </submittedName>
</protein>
<feature type="transmembrane region" description="Helical" evidence="1">
    <location>
        <begin position="38"/>
        <end position="63"/>
    </location>
</feature>
<feature type="transmembrane region" description="Helical" evidence="1">
    <location>
        <begin position="69"/>
        <end position="86"/>
    </location>
</feature>
<dbReference type="InterPro" id="IPR003832">
    <property type="entry name" value="DUF212"/>
</dbReference>
<evidence type="ECO:0000313" key="2">
    <source>
        <dbReference type="EMBL" id="TRX99320.1"/>
    </source>
</evidence>
<dbReference type="PANTHER" id="PTHR31446:SF29">
    <property type="entry name" value="ACID PHOSPHATASE_VANADIUM-DEPENDENT HALOPEROXIDASE-RELATED PROTEIN"/>
    <property type="match status" value="1"/>
</dbReference>
<organism evidence="2 3">
    <name type="scientific">Acholeplasma laidlawii</name>
    <dbReference type="NCBI Taxonomy" id="2148"/>
    <lineage>
        <taxon>Bacteria</taxon>
        <taxon>Bacillati</taxon>
        <taxon>Mycoplasmatota</taxon>
        <taxon>Mollicutes</taxon>
        <taxon>Acholeplasmatales</taxon>
        <taxon>Acholeplasmataceae</taxon>
        <taxon>Acholeplasma</taxon>
    </lineage>
</organism>
<evidence type="ECO:0000313" key="3">
    <source>
        <dbReference type="Proteomes" id="UP000315938"/>
    </source>
</evidence>
<comment type="caution">
    <text evidence="2">The sequence shown here is derived from an EMBL/GenBank/DDBJ whole genome shotgun (WGS) entry which is preliminary data.</text>
</comment>
<dbReference type="GeneID" id="41339492"/>
<reference evidence="2 3" key="1">
    <citation type="submission" date="2019-07" db="EMBL/GenBank/DDBJ databases">
        <title>Genome sequence of Acholeplasma laidlawii strain with increased resistance to erythromycin.</title>
        <authorList>
            <person name="Medvedeva E.S."/>
            <person name="Baranova N.B."/>
            <person name="Siniagina M.N."/>
            <person name="Mouzykantov A."/>
            <person name="Chernova O.A."/>
            <person name="Chernov V.M."/>
        </authorList>
    </citation>
    <scope>NUCLEOTIDE SEQUENCE [LARGE SCALE GENOMIC DNA]</scope>
    <source>
        <strain evidence="2 3">PG8REry</strain>
    </source>
</reference>